<dbReference type="eggNOG" id="KOG2086">
    <property type="taxonomic scope" value="Eukaryota"/>
</dbReference>
<feature type="compositionally biased region" description="Basic and acidic residues" evidence="1">
    <location>
        <begin position="97"/>
        <end position="128"/>
    </location>
</feature>
<dbReference type="HOGENOM" id="CLU_029402_4_1_1"/>
<sequence length="361" mass="39794">MNQNEKDQLIERFVTVTNSSPYLAEQYLARNENDLMNAIEDYFASNTKSSGSTPTSTTKHKSGVRTFKDLNEGDDEDDKTDTNFFTGGEKSALQVEDPNKDKKSGRSLIDDIFQKAREQMSQPDDRPSTGEPETAAAPTFVGTGYKLGDGEAPSQTIPDVNAHASRKPTLVKREITFWKQGFTVGEGHLRRYDDPANAGLLEELNRGRVPLALLDVEFGQDVDVSVIRKTDEDYKPPKRKLGGFGGSGHRLGSPVPGEPIVTPDPRPVEVKTTPVVAPEPEAQGDTPVQIRFANGKKVNKRFNSSDSISVVYEFVQSHEFSDASRPFILSHAFPVKPIENSSDISVADAKLKNAVIVQRWN</sequence>
<reference evidence="4 5" key="1">
    <citation type="journal article" date="2011" name="Proc. Natl. Acad. Sci. U.S.A.">
        <title>Comparative genomics of xylose-fermenting fungi for enhanced biofuel production.</title>
        <authorList>
            <person name="Wohlbach D.J."/>
            <person name="Kuo A."/>
            <person name="Sato T.K."/>
            <person name="Potts K.M."/>
            <person name="Salamov A.A."/>
            <person name="LaButti K.M."/>
            <person name="Sun H."/>
            <person name="Clum A."/>
            <person name="Pangilinan J.L."/>
            <person name="Lindquist E.A."/>
            <person name="Lucas S."/>
            <person name="Lapidus A."/>
            <person name="Jin M."/>
            <person name="Gunawan C."/>
            <person name="Balan V."/>
            <person name="Dale B.E."/>
            <person name="Jeffries T.W."/>
            <person name="Zinkel R."/>
            <person name="Barry K.W."/>
            <person name="Grigoriev I.V."/>
            <person name="Gasch A.P."/>
        </authorList>
    </citation>
    <scope>NUCLEOTIDE SEQUENCE [LARGE SCALE GENOMIC DNA]</scope>
    <source>
        <strain evidence="4">ATCC 10573</strain>
        <strain evidence="5">ATCC 10573 / BCRC 21748 / CBS 615 / JCM 9827 / NBRC 10315 / NRRL Y-1498 / VKM Y-70</strain>
    </source>
</reference>
<dbReference type="AlphaFoldDB" id="G3BF93"/>
<dbReference type="GO" id="GO:0043130">
    <property type="term" value="F:ubiquitin binding"/>
    <property type="evidence" value="ECO:0007669"/>
    <property type="project" value="TreeGrafter"/>
</dbReference>
<dbReference type="GO" id="GO:0005829">
    <property type="term" value="C:cytosol"/>
    <property type="evidence" value="ECO:0007669"/>
    <property type="project" value="TreeGrafter"/>
</dbReference>
<dbReference type="OrthoDB" id="25887at2759"/>
<dbReference type="GO" id="GO:0031468">
    <property type="term" value="P:nuclear membrane reassembly"/>
    <property type="evidence" value="ECO:0007669"/>
    <property type="project" value="TreeGrafter"/>
</dbReference>
<name>G3BF93_CANTC</name>
<dbReference type="SUPFAM" id="SSF54236">
    <property type="entry name" value="Ubiquitin-like"/>
    <property type="match status" value="1"/>
</dbReference>
<evidence type="ECO:0000313" key="4">
    <source>
        <dbReference type="EMBL" id="EGV60977.1"/>
    </source>
</evidence>
<dbReference type="SMART" id="SM00553">
    <property type="entry name" value="SEP"/>
    <property type="match status" value="1"/>
</dbReference>
<dbReference type="GO" id="GO:0005634">
    <property type="term" value="C:nucleus"/>
    <property type="evidence" value="ECO:0007669"/>
    <property type="project" value="TreeGrafter"/>
</dbReference>
<feature type="domain" description="SEP" evidence="3">
    <location>
        <begin position="170"/>
        <end position="235"/>
    </location>
</feature>
<dbReference type="Pfam" id="PF00789">
    <property type="entry name" value="UBX"/>
    <property type="match status" value="1"/>
</dbReference>
<accession>G3BF93</accession>
<dbReference type="GO" id="GO:0043161">
    <property type="term" value="P:proteasome-mediated ubiquitin-dependent protein catabolic process"/>
    <property type="evidence" value="ECO:0007669"/>
    <property type="project" value="TreeGrafter"/>
</dbReference>
<dbReference type="InterPro" id="IPR029071">
    <property type="entry name" value="Ubiquitin-like_domsf"/>
</dbReference>
<evidence type="ECO:0000259" key="2">
    <source>
        <dbReference type="PROSITE" id="PS50033"/>
    </source>
</evidence>
<dbReference type="Pfam" id="PF14555">
    <property type="entry name" value="UBA_4"/>
    <property type="match status" value="1"/>
</dbReference>
<dbReference type="Gene3D" id="3.10.20.90">
    <property type="entry name" value="Phosphatidylinositol 3-kinase Catalytic Subunit, Chain A, domain 1"/>
    <property type="match status" value="1"/>
</dbReference>
<dbReference type="PROSITE" id="PS51399">
    <property type="entry name" value="SEP"/>
    <property type="match status" value="1"/>
</dbReference>
<dbReference type="Proteomes" id="UP000000707">
    <property type="component" value="Unassembled WGS sequence"/>
</dbReference>
<dbReference type="InterPro" id="IPR001012">
    <property type="entry name" value="UBX_dom"/>
</dbReference>
<feature type="compositionally biased region" description="Low complexity" evidence="1">
    <location>
        <begin position="45"/>
        <end position="57"/>
    </location>
</feature>
<dbReference type="InterPro" id="IPR036241">
    <property type="entry name" value="NSFL1C_SEP_dom_sf"/>
</dbReference>
<dbReference type="GO" id="GO:0007030">
    <property type="term" value="P:Golgi organization"/>
    <property type="evidence" value="ECO:0007669"/>
    <property type="project" value="TreeGrafter"/>
</dbReference>
<dbReference type="PANTHER" id="PTHR23333:SF20">
    <property type="entry name" value="NSFL1 COFACTOR P47"/>
    <property type="match status" value="1"/>
</dbReference>
<dbReference type="STRING" id="590646.G3BF93"/>
<dbReference type="PROSITE" id="PS50033">
    <property type="entry name" value="UBX"/>
    <property type="match status" value="1"/>
</dbReference>
<keyword evidence="5" id="KW-1185">Reference proteome</keyword>
<proteinExistence type="predicted"/>
<dbReference type="EMBL" id="GL996528">
    <property type="protein sequence ID" value="EGV60978.1"/>
    <property type="molecule type" value="Genomic_DNA"/>
</dbReference>
<feature type="domain" description="UBX" evidence="2">
    <location>
        <begin position="281"/>
        <end position="359"/>
    </location>
</feature>
<dbReference type="InterPro" id="IPR012989">
    <property type="entry name" value="SEP_domain"/>
</dbReference>
<feature type="region of interest" description="Disordered" evidence="1">
    <location>
        <begin position="44"/>
        <end position="137"/>
    </location>
</feature>
<organism evidence="5">
    <name type="scientific">Candida tenuis (strain ATCC 10573 / BCRC 21748 / CBS 615 / JCM 9827 / NBRC 10315 / NRRL Y-1498 / VKM Y-70)</name>
    <name type="common">Yeast</name>
    <name type="synonym">Yamadazyma tenuis</name>
    <dbReference type="NCBI Taxonomy" id="590646"/>
    <lineage>
        <taxon>Eukaryota</taxon>
        <taxon>Fungi</taxon>
        <taxon>Dikarya</taxon>
        <taxon>Ascomycota</taxon>
        <taxon>Saccharomycotina</taxon>
        <taxon>Pichiomycetes</taxon>
        <taxon>Debaryomycetaceae</taxon>
        <taxon>Yamadazyma</taxon>
    </lineage>
</organism>
<protein>
    <submittedName>
        <fullName evidence="4">SEP-domain-containing protein</fullName>
    </submittedName>
</protein>
<dbReference type="PANTHER" id="PTHR23333">
    <property type="entry name" value="UBX DOMAIN CONTAINING PROTEIN"/>
    <property type="match status" value="1"/>
</dbReference>
<dbReference type="Pfam" id="PF08059">
    <property type="entry name" value="SEP"/>
    <property type="match status" value="1"/>
</dbReference>
<evidence type="ECO:0000259" key="3">
    <source>
        <dbReference type="PROSITE" id="PS51399"/>
    </source>
</evidence>
<evidence type="ECO:0000313" key="5">
    <source>
        <dbReference type="Proteomes" id="UP000000707"/>
    </source>
</evidence>
<dbReference type="FunFam" id="3.30.420.210:FF:000002">
    <property type="entry name" value="UBX domain-containing protein 1"/>
    <property type="match status" value="1"/>
</dbReference>
<dbReference type="Gene3D" id="1.10.8.10">
    <property type="entry name" value="DNA helicase RuvA subunit, C-terminal domain"/>
    <property type="match status" value="1"/>
</dbReference>
<dbReference type="EMBL" id="GL996528">
    <property type="protein sequence ID" value="EGV60977.1"/>
    <property type="molecule type" value="Genomic_DNA"/>
</dbReference>
<gene>
    <name evidence="4" type="ORF">CANTEDRAFT_116026</name>
</gene>
<dbReference type="SMART" id="SM00166">
    <property type="entry name" value="UBX"/>
    <property type="match status" value="1"/>
</dbReference>
<feature type="region of interest" description="Disordered" evidence="1">
    <location>
        <begin position="237"/>
        <end position="267"/>
    </location>
</feature>
<dbReference type="GO" id="GO:0061025">
    <property type="term" value="P:membrane fusion"/>
    <property type="evidence" value="ECO:0007669"/>
    <property type="project" value="TreeGrafter"/>
</dbReference>
<dbReference type="Gene3D" id="3.30.420.210">
    <property type="entry name" value="SEP domain"/>
    <property type="match status" value="1"/>
</dbReference>
<dbReference type="SUPFAM" id="SSF102848">
    <property type="entry name" value="NSFL1 (p97 ATPase) cofactor p47, SEP domain"/>
    <property type="match status" value="1"/>
</dbReference>
<evidence type="ECO:0000256" key="1">
    <source>
        <dbReference type="SAM" id="MobiDB-lite"/>
    </source>
</evidence>
<dbReference type="GO" id="GO:0000045">
    <property type="term" value="P:autophagosome assembly"/>
    <property type="evidence" value="ECO:0007669"/>
    <property type="project" value="TreeGrafter"/>
</dbReference>